<keyword evidence="3" id="KW-0732">Signal</keyword>
<feature type="signal peptide" evidence="3">
    <location>
        <begin position="1"/>
        <end position="18"/>
    </location>
</feature>
<evidence type="ECO:0000313" key="5">
    <source>
        <dbReference type="Proteomes" id="UP000219338"/>
    </source>
</evidence>
<feature type="compositionally biased region" description="Basic and acidic residues" evidence="1">
    <location>
        <begin position="398"/>
        <end position="407"/>
    </location>
</feature>
<keyword evidence="5" id="KW-1185">Reference proteome</keyword>
<feature type="region of interest" description="Disordered" evidence="1">
    <location>
        <begin position="348"/>
        <end position="373"/>
    </location>
</feature>
<proteinExistence type="predicted"/>
<sequence length="470" mass="50502">MSRMLLLVLSILIQHAIATLDNITIDDTDGRIVYEGIWNDRSIYNSTLDFGGSHSLSEDSSAAAIFTFTGVAVYYLAPLWPYQVDTQVTLDNGPSTTIDLTDTSAKSVGNGSETVMWNIRWSRTGLSNTSHTLRMSMAPGGQYIVVDAIMYTVDEPSTSISTSSPIPSSSSSSSSSTSSSSYTPTSSVNPVSTPEGKRSDTLAIVLGVALGVITLLAAIGLSVFCLRRKQGNPRASYQSTPFPYPSPSLSSKSTASDTSAERGLRPLTYYTNRSTPIPYDEAYPFRIGDVGTVHDPYSHPDNCPLLSTAAEDSYNPYFEHTQPSPMLPLGSTMSGNQEQDAAFGLQDNEKKGNDVSLSDSDSQLKSPSTSSNWIDYTRYHPSADVVSSPISASMPSAAEKKQQDSRSSDSNMNSEADVVKFKQVAPARYDTGSLAVDQGIGIDADDEDAASTERWMQGLVIGESPPGYYQ</sequence>
<gene>
    <name evidence="4" type="ORF">ARMOST_08475</name>
</gene>
<dbReference type="EMBL" id="FUEG01000005">
    <property type="protein sequence ID" value="SJL05103.1"/>
    <property type="molecule type" value="Genomic_DNA"/>
</dbReference>
<feature type="compositionally biased region" description="Low complexity" evidence="1">
    <location>
        <begin position="159"/>
        <end position="194"/>
    </location>
</feature>
<keyword evidence="2" id="KW-1133">Transmembrane helix</keyword>
<feature type="region of interest" description="Disordered" evidence="1">
    <location>
        <begin position="392"/>
        <end position="415"/>
    </location>
</feature>
<feature type="compositionally biased region" description="Low complexity" evidence="1">
    <location>
        <begin position="247"/>
        <end position="258"/>
    </location>
</feature>
<feature type="region of interest" description="Disordered" evidence="1">
    <location>
        <begin position="233"/>
        <end position="264"/>
    </location>
</feature>
<dbReference type="STRING" id="47428.A0A284R8T6"/>
<feature type="region of interest" description="Disordered" evidence="1">
    <location>
        <begin position="159"/>
        <end position="196"/>
    </location>
</feature>
<evidence type="ECO:0000313" key="4">
    <source>
        <dbReference type="EMBL" id="SJL05103.1"/>
    </source>
</evidence>
<reference evidence="5" key="1">
    <citation type="journal article" date="2017" name="Nat. Ecol. Evol.">
        <title>Genome expansion and lineage-specific genetic innovations in the forest pathogenic fungi Armillaria.</title>
        <authorList>
            <person name="Sipos G."/>
            <person name="Prasanna A.N."/>
            <person name="Walter M.C."/>
            <person name="O'Connor E."/>
            <person name="Balint B."/>
            <person name="Krizsan K."/>
            <person name="Kiss B."/>
            <person name="Hess J."/>
            <person name="Varga T."/>
            <person name="Slot J."/>
            <person name="Riley R."/>
            <person name="Boka B."/>
            <person name="Rigling D."/>
            <person name="Barry K."/>
            <person name="Lee J."/>
            <person name="Mihaltcheva S."/>
            <person name="LaButti K."/>
            <person name="Lipzen A."/>
            <person name="Waldron R."/>
            <person name="Moloney N.M."/>
            <person name="Sperisen C."/>
            <person name="Kredics L."/>
            <person name="Vagvoelgyi C."/>
            <person name="Patrignani A."/>
            <person name="Fitzpatrick D."/>
            <person name="Nagy I."/>
            <person name="Doyle S."/>
            <person name="Anderson J.B."/>
            <person name="Grigoriev I.V."/>
            <person name="Gueldener U."/>
            <person name="Muensterkoetter M."/>
            <person name="Nagy L.G."/>
        </authorList>
    </citation>
    <scope>NUCLEOTIDE SEQUENCE [LARGE SCALE GENOMIC DNA]</scope>
    <source>
        <strain evidence="5">C18/9</strain>
    </source>
</reference>
<protein>
    <recommendedName>
        <fullName evidence="6">Mid2 domain-containing protein</fullName>
    </recommendedName>
</protein>
<evidence type="ECO:0008006" key="6">
    <source>
        <dbReference type="Google" id="ProtNLM"/>
    </source>
</evidence>
<dbReference type="Gene3D" id="2.60.120.260">
    <property type="entry name" value="Galactose-binding domain-like"/>
    <property type="match status" value="1"/>
</dbReference>
<evidence type="ECO:0000256" key="3">
    <source>
        <dbReference type="SAM" id="SignalP"/>
    </source>
</evidence>
<feature type="transmembrane region" description="Helical" evidence="2">
    <location>
        <begin position="202"/>
        <end position="226"/>
    </location>
</feature>
<keyword evidence="2" id="KW-0812">Transmembrane</keyword>
<dbReference type="OrthoDB" id="3234968at2759"/>
<dbReference type="AlphaFoldDB" id="A0A284R8T6"/>
<keyword evidence="2" id="KW-0472">Membrane</keyword>
<feature type="compositionally biased region" description="Polar residues" evidence="1">
    <location>
        <begin position="355"/>
        <end position="373"/>
    </location>
</feature>
<accession>A0A284R8T6</accession>
<dbReference type="Proteomes" id="UP000219338">
    <property type="component" value="Unassembled WGS sequence"/>
</dbReference>
<organism evidence="4 5">
    <name type="scientific">Armillaria ostoyae</name>
    <name type="common">Armillaria root rot fungus</name>
    <dbReference type="NCBI Taxonomy" id="47428"/>
    <lineage>
        <taxon>Eukaryota</taxon>
        <taxon>Fungi</taxon>
        <taxon>Dikarya</taxon>
        <taxon>Basidiomycota</taxon>
        <taxon>Agaricomycotina</taxon>
        <taxon>Agaricomycetes</taxon>
        <taxon>Agaricomycetidae</taxon>
        <taxon>Agaricales</taxon>
        <taxon>Marasmiineae</taxon>
        <taxon>Physalacriaceae</taxon>
        <taxon>Armillaria</taxon>
    </lineage>
</organism>
<feature type="chain" id="PRO_5012515545" description="Mid2 domain-containing protein" evidence="3">
    <location>
        <begin position="19"/>
        <end position="470"/>
    </location>
</feature>
<name>A0A284R8T6_ARMOS</name>
<evidence type="ECO:0000256" key="2">
    <source>
        <dbReference type="SAM" id="Phobius"/>
    </source>
</evidence>
<evidence type="ECO:0000256" key="1">
    <source>
        <dbReference type="SAM" id="MobiDB-lite"/>
    </source>
</evidence>